<sequence length="142" mass="16554">MVLRLNRFLSAEGFELGNHPPPTIPSVSSEDLKKMYDMKCAFCFYSNRNVFVMVNVKLEETTSKQEMLNMHLKLEKGELDDLLASITEGRSLQAQTGRRLLYMQLPSWSKEYKTVQTHHSDVVIFEMSTLYYPNFDICMEEK</sequence>
<organism evidence="1 2">
    <name type="scientific">Bursaphelenchus xylophilus</name>
    <name type="common">Pinewood nematode worm</name>
    <name type="synonym">Aphelenchoides xylophilus</name>
    <dbReference type="NCBI Taxonomy" id="6326"/>
    <lineage>
        <taxon>Eukaryota</taxon>
        <taxon>Metazoa</taxon>
        <taxon>Ecdysozoa</taxon>
        <taxon>Nematoda</taxon>
        <taxon>Chromadorea</taxon>
        <taxon>Rhabditida</taxon>
        <taxon>Tylenchina</taxon>
        <taxon>Tylenchomorpha</taxon>
        <taxon>Aphelenchoidea</taxon>
        <taxon>Aphelenchoididae</taxon>
        <taxon>Bursaphelenchus</taxon>
    </lineage>
</organism>
<dbReference type="WBParaSite" id="BXY_1448700.1">
    <property type="protein sequence ID" value="BXY_1448700.1"/>
    <property type="gene ID" value="BXY_1448700"/>
</dbReference>
<evidence type="ECO:0000313" key="1">
    <source>
        <dbReference type="Proteomes" id="UP000095284"/>
    </source>
</evidence>
<dbReference type="Proteomes" id="UP000095284">
    <property type="component" value="Unplaced"/>
</dbReference>
<proteinExistence type="predicted"/>
<accession>A0A1I7SN51</accession>
<protein>
    <submittedName>
        <fullName evidence="2">Interleukin-1 beta</fullName>
    </submittedName>
</protein>
<reference evidence="2" key="1">
    <citation type="submission" date="2016-11" db="UniProtKB">
        <authorList>
            <consortium name="WormBaseParasite"/>
        </authorList>
    </citation>
    <scope>IDENTIFICATION</scope>
</reference>
<name>A0A1I7SN51_BURXY</name>
<dbReference type="AlphaFoldDB" id="A0A1I7SN51"/>
<evidence type="ECO:0000313" key="2">
    <source>
        <dbReference type="WBParaSite" id="BXY_1448700.1"/>
    </source>
</evidence>